<feature type="compositionally biased region" description="Low complexity" evidence="9">
    <location>
        <begin position="11"/>
        <end position="37"/>
    </location>
</feature>
<dbReference type="PROSITE" id="PS50069">
    <property type="entry name" value="CULLIN_2"/>
    <property type="match status" value="1"/>
</dbReference>
<dbReference type="Gene3D" id="3.30.230.130">
    <property type="entry name" value="Cullin, Chain C, Domain 2"/>
    <property type="match status" value="1"/>
</dbReference>
<dbReference type="InterPro" id="IPR016158">
    <property type="entry name" value="Cullin_homology"/>
</dbReference>
<reference evidence="11" key="1">
    <citation type="submission" date="2023-06" db="EMBL/GenBank/DDBJ databases">
        <title>Genomic analysis of the entomopathogenic nematode Steinernema hermaphroditum.</title>
        <authorList>
            <person name="Schwarz E.M."/>
            <person name="Heppert J.K."/>
            <person name="Baniya A."/>
            <person name="Schwartz H.T."/>
            <person name="Tan C.-H."/>
            <person name="Antoshechkin I."/>
            <person name="Sternberg P.W."/>
            <person name="Goodrich-Blair H."/>
            <person name="Dillman A.R."/>
        </authorList>
    </citation>
    <scope>NUCLEOTIDE SEQUENCE</scope>
    <source>
        <strain evidence="11">PS9179</strain>
        <tissue evidence="11">Whole animal</tissue>
    </source>
</reference>
<dbReference type="Pfam" id="PF10557">
    <property type="entry name" value="Cullin_Nedd8"/>
    <property type="match status" value="1"/>
</dbReference>
<accession>A0AA39IE34</accession>
<dbReference type="InterPro" id="IPR001373">
    <property type="entry name" value="Cullin_N"/>
</dbReference>
<evidence type="ECO:0000256" key="2">
    <source>
        <dbReference type="ARBA" id="ARBA00006019"/>
    </source>
</evidence>
<dbReference type="SUPFAM" id="SSF46785">
    <property type="entry name" value="Winged helix' DNA-binding domain"/>
    <property type="match status" value="1"/>
</dbReference>
<protein>
    <recommendedName>
        <fullName evidence="10">Cullin family profile domain-containing protein</fullName>
    </recommendedName>
</protein>
<feature type="domain" description="Cullin family profile" evidence="10">
    <location>
        <begin position="526"/>
        <end position="752"/>
    </location>
</feature>
<evidence type="ECO:0000256" key="1">
    <source>
        <dbReference type="ARBA" id="ARBA00004906"/>
    </source>
</evidence>
<evidence type="ECO:0000256" key="5">
    <source>
        <dbReference type="ARBA" id="ARBA00022843"/>
    </source>
</evidence>
<evidence type="ECO:0000256" key="3">
    <source>
        <dbReference type="ARBA" id="ARBA00022499"/>
    </source>
</evidence>
<feature type="compositionally biased region" description="Basic and acidic residues" evidence="9">
    <location>
        <begin position="52"/>
        <end position="70"/>
    </location>
</feature>
<dbReference type="FunFam" id="1.20.1310.10:FF:000012">
    <property type="entry name" value="Cullin 2"/>
    <property type="match status" value="1"/>
</dbReference>
<comment type="caution">
    <text evidence="11">The sequence shown here is derived from an EMBL/GenBank/DDBJ whole genome shotgun (WGS) entry which is preliminary data.</text>
</comment>
<keyword evidence="4" id="KW-0833">Ubl conjugation pathway</keyword>
<dbReference type="GO" id="GO:0019005">
    <property type="term" value="C:SCF ubiquitin ligase complex"/>
    <property type="evidence" value="ECO:0007669"/>
    <property type="project" value="UniProtKB-ARBA"/>
</dbReference>
<evidence type="ECO:0000256" key="9">
    <source>
        <dbReference type="SAM" id="MobiDB-lite"/>
    </source>
</evidence>
<keyword evidence="8" id="KW-0175">Coiled coil</keyword>
<dbReference type="InterPro" id="IPR036317">
    <property type="entry name" value="Cullin_homology_sf"/>
</dbReference>
<feature type="compositionally biased region" description="Basic and acidic residues" evidence="9">
    <location>
        <begin position="79"/>
        <end position="93"/>
    </location>
</feature>
<dbReference type="InterPro" id="IPR016159">
    <property type="entry name" value="Cullin_repeat-like_dom_sf"/>
</dbReference>
<dbReference type="GO" id="GO:0006511">
    <property type="term" value="P:ubiquitin-dependent protein catabolic process"/>
    <property type="evidence" value="ECO:0007669"/>
    <property type="project" value="InterPro"/>
</dbReference>
<evidence type="ECO:0000256" key="4">
    <source>
        <dbReference type="ARBA" id="ARBA00022786"/>
    </source>
</evidence>
<feature type="region of interest" description="Disordered" evidence="9">
    <location>
        <begin position="303"/>
        <end position="325"/>
    </location>
</feature>
<sequence length="884" mass="100189">MRTRRQTQLEAAAVAAAANGTANGQAVPVEPVEPAAVSTKKRGRTKKVPNSAEKDEEKQKVGKAEKAEKKPTKRGASSKKVEAPPEKAARSEDPNSAMAAHPKVPVLAELWEVVKVGLKTIYAGERLAVKDYMMYYSKVHDYCSNNQHTQQRHSRAQRAAAGTSKGGAEFVGADLYEMLEDYLKGYVTSIQNRFASLQNEDELLREYAREWQQYAFSSKVVDGLFRYLNRHWIKREKDDGSKTVHEVYTLCLYLWKNIIFCKNSEGVTKAAIQLVTRDRNGDNIQDELIKNVVDSLEQLGLEDDGQQSSGAQYGRPCAKENPGFSDEQRRRLRVYLENFEEELLNLTDVYYDTEAEDYLQNHSIVEYMVKVETRLKEEEDRVRRYLNMYSLTRIAYSLETVFISNKLEKLQGEFGILLAQDRDEDLARMYHLCSRVPGALDSLRTEFQSFVTSKGAKAINELENVENADPDPKTYIGAILSVHKRYNGLVTDAFKGEAGFVQAFDKACNCFVNSNKVTKRNPTVNKSAELLARYVDILLKKGGLKAGDEDIEDHLNNSITVFKYVEDKDIFQKFYTKMLAKRLTTDTSASEDAEGSMIAKLKELCGFEYTSKIQRMFTDIGLSSTLNEGFRASPHSEDLKCDFTALVLGSAAWPISATFTFAIPAVLEDCIAKFRTYYQSQHQGRKLTWVFNMSRGELQTTCFSRKYTLQTTTAQMAVLLKYNDALSHQFATLKAELQLPKDVILAVVQSFLKVGLMKLPDGATFSASLPESTEIMLNTKFVSKKMKVDIARLQVAKIEAKQEAEQMEKTIEEDRKMVIQAAIVRVMKMRKRVNHNALISEIIAQITARFTPKVSMVKKCIDILMEKEYMKRADGEKDLYEYIS</sequence>
<evidence type="ECO:0000256" key="7">
    <source>
        <dbReference type="RuleBase" id="RU003829"/>
    </source>
</evidence>
<organism evidence="11 12">
    <name type="scientific">Steinernema hermaphroditum</name>
    <dbReference type="NCBI Taxonomy" id="289476"/>
    <lineage>
        <taxon>Eukaryota</taxon>
        <taxon>Metazoa</taxon>
        <taxon>Ecdysozoa</taxon>
        <taxon>Nematoda</taxon>
        <taxon>Chromadorea</taxon>
        <taxon>Rhabditida</taxon>
        <taxon>Tylenchina</taxon>
        <taxon>Panagrolaimomorpha</taxon>
        <taxon>Strongyloidoidea</taxon>
        <taxon>Steinernematidae</taxon>
        <taxon>Steinernema</taxon>
    </lineage>
</organism>
<name>A0AA39IE34_9BILA</name>
<feature type="region of interest" description="Disordered" evidence="9">
    <location>
        <begin position="1"/>
        <end position="99"/>
    </location>
</feature>
<dbReference type="SUPFAM" id="SSF74788">
    <property type="entry name" value="Cullin repeat-like"/>
    <property type="match status" value="1"/>
</dbReference>
<dbReference type="SMART" id="SM00182">
    <property type="entry name" value="CULLIN"/>
    <property type="match status" value="1"/>
</dbReference>
<keyword evidence="5" id="KW-0832">Ubl conjugation</keyword>
<dbReference type="GO" id="GO:0005634">
    <property type="term" value="C:nucleus"/>
    <property type="evidence" value="ECO:0007669"/>
    <property type="project" value="UniProtKB-ARBA"/>
</dbReference>
<gene>
    <name evidence="11" type="ORF">QR680_015198</name>
</gene>
<dbReference type="Pfam" id="PF00888">
    <property type="entry name" value="Cullin"/>
    <property type="match status" value="1"/>
</dbReference>
<feature type="coiled-coil region" evidence="8">
    <location>
        <begin position="336"/>
        <end position="388"/>
    </location>
</feature>
<evidence type="ECO:0000256" key="6">
    <source>
        <dbReference type="PROSITE-ProRule" id="PRU00330"/>
    </source>
</evidence>
<dbReference type="Proteomes" id="UP001175271">
    <property type="component" value="Unassembled WGS sequence"/>
</dbReference>
<dbReference type="Gene3D" id="1.20.1310.10">
    <property type="entry name" value="Cullin Repeats"/>
    <property type="match status" value="4"/>
</dbReference>
<evidence type="ECO:0000313" key="12">
    <source>
        <dbReference type="Proteomes" id="UP001175271"/>
    </source>
</evidence>
<dbReference type="GO" id="GO:0031625">
    <property type="term" value="F:ubiquitin protein ligase binding"/>
    <property type="evidence" value="ECO:0007669"/>
    <property type="project" value="InterPro"/>
</dbReference>
<dbReference type="SMART" id="SM00884">
    <property type="entry name" value="Cullin_Nedd8"/>
    <property type="match status" value="1"/>
</dbReference>
<dbReference type="InterPro" id="IPR045093">
    <property type="entry name" value="Cullin"/>
</dbReference>
<dbReference type="EMBL" id="JAUCMV010000002">
    <property type="protein sequence ID" value="KAK0421362.1"/>
    <property type="molecule type" value="Genomic_DNA"/>
</dbReference>
<dbReference type="InterPro" id="IPR019559">
    <property type="entry name" value="Cullin_neddylation_domain"/>
</dbReference>
<proteinExistence type="inferred from homology"/>
<evidence type="ECO:0000313" key="11">
    <source>
        <dbReference type="EMBL" id="KAK0421362.1"/>
    </source>
</evidence>
<keyword evidence="12" id="KW-1185">Reference proteome</keyword>
<keyword evidence="3" id="KW-1017">Isopeptide bond</keyword>
<evidence type="ECO:0000256" key="8">
    <source>
        <dbReference type="SAM" id="Coils"/>
    </source>
</evidence>
<dbReference type="FunFam" id="1.10.10.10:FF:000014">
    <property type="entry name" value="Cullin 1"/>
    <property type="match status" value="1"/>
</dbReference>
<comment type="similarity">
    <text evidence="2 6 7">Belongs to the cullin family.</text>
</comment>
<dbReference type="FunFam" id="1.20.1310.10:FF:000029">
    <property type="entry name" value="Cullin homolog 1"/>
    <property type="match status" value="1"/>
</dbReference>
<dbReference type="AlphaFoldDB" id="A0AA39IE34"/>
<evidence type="ECO:0000259" key="10">
    <source>
        <dbReference type="PROSITE" id="PS50069"/>
    </source>
</evidence>
<dbReference type="Gene3D" id="1.10.10.10">
    <property type="entry name" value="Winged helix-like DNA-binding domain superfamily/Winged helix DNA-binding domain"/>
    <property type="match status" value="1"/>
</dbReference>
<dbReference type="Pfam" id="PF26557">
    <property type="entry name" value="Cullin_AB"/>
    <property type="match status" value="1"/>
</dbReference>
<dbReference type="FunFam" id="1.20.1310.10:FF:000019">
    <property type="entry name" value="Cullin 1"/>
    <property type="match status" value="1"/>
</dbReference>
<dbReference type="InterPro" id="IPR036388">
    <property type="entry name" value="WH-like_DNA-bd_sf"/>
</dbReference>
<dbReference type="InterPro" id="IPR036390">
    <property type="entry name" value="WH_DNA-bd_sf"/>
</dbReference>
<dbReference type="InterPro" id="IPR059120">
    <property type="entry name" value="Cullin-like_AB"/>
</dbReference>
<feature type="coiled-coil region" evidence="8">
    <location>
        <begin position="790"/>
        <end position="817"/>
    </location>
</feature>
<comment type="pathway">
    <text evidence="1">Protein modification; protein ubiquitination.</text>
</comment>
<dbReference type="SUPFAM" id="SSF75632">
    <property type="entry name" value="Cullin homology domain"/>
    <property type="match status" value="1"/>
</dbReference>
<dbReference type="PANTHER" id="PTHR11932">
    <property type="entry name" value="CULLIN"/>
    <property type="match status" value="1"/>
</dbReference>